<sequence>MAGSLFDQLKNVGLIDEQKARKAKKDKHQQAKQNKSQKGGKHADPALSDTARQAAEVARQKADRDRQLNLERQQQQEKKAAQAEIRQIIAANRLQDITGNRIFWFADGQWLKSLSVRPEIQQRLATGSLRIASFERGYVVIPQVAAEKILQRDPSALIPPGCDDASKIPEGDRDYYAGFPVPDDLGW</sequence>
<dbReference type="InterPro" id="IPR018636">
    <property type="entry name" value="DUF2058"/>
</dbReference>
<dbReference type="KEGG" id="haz:A9404_02350"/>
<dbReference type="EMBL" id="CP016027">
    <property type="protein sequence ID" value="ANJ66373.1"/>
    <property type="molecule type" value="Genomic_DNA"/>
</dbReference>
<dbReference type="Pfam" id="PF09831">
    <property type="entry name" value="DUF2058"/>
    <property type="match status" value="1"/>
</dbReference>
<dbReference type="Proteomes" id="UP000078596">
    <property type="component" value="Chromosome"/>
</dbReference>
<reference evidence="2 3" key="1">
    <citation type="submission" date="2016-06" db="EMBL/GenBank/DDBJ databases">
        <title>Insight into the functional genes involving in sulfur oxidation in Pearl River water.</title>
        <authorList>
            <person name="Luo J."/>
            <person name="Tan X."/>
            <person name="Lin W."/>
        </authorList>
    </citation>
    <scope>NUCLEOTIDE SEQUENCE [LARGE SCALE GENOMIC DNA]</scope>
    <source>
        <strain evidence="2 3">LS2</strain>
    </source>
</reference>
<keyword evidence="3" id="KW-1185">Reference proteome</keyword>
<accession>A0A191ZES6</accession>
<dbReference type="STRING" id="1860122.A9404_02350"/>
<gene>
    <name evidence="2" type="ORF">A9404_02350</name>
</gene>
<protein>
    <recommendedName>
        <fullName evidence="4">Nucleoprotein/polynucleotide-associated enzyme</fullName>
    </recommendedName>
</protein>
<feature type="region of interest" description="Disordered" evidence="1">
    <location>
        <begin position="17"/>
        <end position="75"/>
    </location>
</feature>
<proteinExistence type="predicted"/>
<evidence type="ECO:0000313" key="3">
    <source>
        <dbReference type="Proteomes" id="UP000078596"/>
    </source>
</evidence>
<evidence type="ECO:0008006" key="4">
    <source>
        <dbReference type="Google" id="ProtNLM"/>
    </source>
</evidence>
<dbReference type="RefSeq" id="WP_066098312.1">
    <property type="nucleotide sequence ID" value="NZ_CP016027.1"/>
</dbReference>
<name>A0A191ZES6_9GAMM</name>
<feature type="compositionally biased region" description="Basic and acidic residues" evidence="1">
    <location>
        <begin position="58"/>
        <end position="75"/>
    </location>
</feature>
<evidence type="ECO:0000313" key="2">
    <source>
        <dbReference type="EMBL" id="ANJ66373.1"/>
    </source>
</evidence>
<dbReference type="AlphaFoldDB" id="A0A191ZES6"/>
<dbReference type="OrthoDB" id="5294470at2"/>
<evidence type="ECO:0000256" key="1">
    <source>
        <dbReference type="SAM" id="MobiDB-lite"/>
    </source>
</evidence>
<organism evidence="2 3">
    <name type="scientific">Halothiobacillus diazotrophicus</name>
    <dbReference type="NCBI Taxonomy" id="1860122"/>
    <lineage>
        <taxon>Bacteria</taxon>
        <taxon>Pseudomonadati</taxon>
        <taxon>Pseudomonadota</taxon>
        <taxon>Gammaproteobacteria</taxon>
        <taxon>Chromatiales</taxon>
        <taxon>Halothiobacillaceae</taxon>
        <taxon>Halothiobacillus</taxon>
    </lineage>
</organism>